<organism evidence="1 2">
    <name type="scientific">Senna tora</name>
    <dbReference type="NCBI Taxonomy" id="362788"/>
    <lineage>
        <taxon>Eukaryota</taxon>
        <taxon>Viridiplantae</taxon>
        <taxon>Streptophyta</taxon>
        <taxon>Embryophyta</taxon>
        <taxon>Tracheophyta</taxon>
        <taxon>Spermatophyta</taxon>
        <taxon>Magnoliopsida</taxon>
        <taxon>eudicotyledons</taxon>
        <taxon>Gunneridae</taxon>
        <taxon>Pentapetalae</taxon>
        <taxon>rosids</taxon>
        <taxon>fabids</taxon>
        <taxon>Fabales</taxon>
        <taxon>Fabaceae</taxon>
        <taxon>Caesalpinioideae</taxon>
        <taxon>Cassia clade</taxon>
        <taxon>Senna</taxon>
    </lineage>
</organism>
<accession>A0A835CF73</accession>
<comment type="caution">
    <text evidence="1">The sequence shown here is derived from an EMBL/GenBank/DDBJ whole genome shotgun (WGS) entry which is preliminary data.</text>
</comment>
<evidence type="ECO:0000313" key="2">
    <source>
        <dbReference type="Proteomes" id="UP000634136"/>
    </source>
</evidence>
<protein>
    <submittedName>
        <fullName evidence="1">Uncharacterized protein</fullName>
    </submittedName>
</protein>
<proteinExistence type="predicted"/>
<name>A0A835CF73_9FABA</name>
<gene>
    <name evidence="1" type="ORF">G2W53_008421</name>
</gene>
<evidence type="ECO:0000313" key="1">
    <source>
        <dbReference type="EMBL" id="KAF7839939.1"/>
    </source>
</evidence>
<dbReference type="AlphaFoldDB" id="A0A835CF73"/>
<dbReference type="Proteomes" id="UP000634136">
    <property type="component" value="Unassembled WGS sequence"/>
</dbReference>
<dbReference type="EMBL" id="JAAIUW010000003">
    <property type="protein sequence ID" value="KAF7839939.1"/>
    <property type="molecule type" value="Genomic_DNA"/>
</dbReference>
<sequence length="30" mass="3204">MVQGICPLNLWPLITGPSPNGVIQGPNQCR</sequence>
<keyword evidence="2" id="KW-1185">Reference proteome</keyword>
<reference evidence="1" key="1">
    <citation type="submission" date="2020-09" db="EMBL/GenBank/DDBJ databases">
        <title>Genome-Enabled Discovery of Anthraquinone Biosynthesis in Senna tora.</title>
        <authorList>
            <person name="Kang S.-H."/>
            <person name="Pandey R.P."/>
            <person name="Lee C.-M."/>
            <person name="Sim J.-S."/>
            <person name="Jeong J.-T."/>
            <person name="Choi B.-S."/>
            <person name="Jung M."/>
            <person name="Ginzburg D."/>
            <person name="Zhao K."/>
            <person name="Won S.Y."/>
            <person name="Oh T.-J."/>
            <person name="Yu Y."/>
            <person name="Kim N.-H."/>
            <person name="Lee O.R."/>
            <person name="Lee T.-H."/>
            <person name="Bashyal P."/>
            <person name="Kim T.-S."/>
            <person name="Lee W.-H."/>
            <person name="Kawkins C."/>
            <person name="Kim C.-K."/>
            <person name="Kim J.S."/>
            <person name="Ahn B.O."/>
            <person name="Rhee S.Y."/>
            <person name="Sohng J.K."/>
        </authorList>
    </citation>
    <scope>NUCLEOTIDE SEQUENCE</scope>
    <source>
        <tissue evidence="1">Leaf</tissue>
    </source>
</reference>